<dbReference type="InterPro" id="IPR012334">
    <property type="entry name" value="Pectin_lyas_fold"/>
</dbReference>
<protein>
    <submittedName>
        <fullName evidence="2">Uncharacterized protein</fullName>
    </submittedName>
</protein>
<proteinExistence type="predicted"/>
<accession>A0A9W7BQF2</accession>
<dbReference type="OrthoDB" id="5959761at2759"/>
<organism evidence="2 3">
    <name type="scientific">Triparma strigata</name>
    <dbReference type="NCBI Taxonomy" id="1606541"/>
    <lineage>
        <taxon>Eukaryota</taxon>
        <taxon>Sar</taxon>
        <taxon>Stramenopiles</taxon>
        <taxon>Ochrophyta</taxon>
        <taxon>Bolidophyceae</taxon>
        <taxon>Parmales</taxon>
        <taxon>Triparmaceae</taxon>
        <taxon>Triparma</taxon>
    </lineage>
</organism>
<dbReference type="InterPro" id="IPR059186">
    <property type="entry name" value="SACTE_4363"/>
</dbReference>
<dbReference type="CDD" id="cd23669">
    <property type="entry name" value="GH55_SacteLam55A-like"/>
    <property type="match status" value="1"/>
</dbReference>
<dbReference type="InterPro" id="IPR011050">
    <property type="entry name" value="Pectin_lyase_fold/virulence"/>
</dbReference>
<evidence type="ECO:0000256" key="1">
    <source>
        <dbReference type="SAM" id="SignalP"/>
    </source>
</evidence>
<name>A0A9W7BQF2_9STRA</name>
<feature type="signal peptide" evidence="1">
    <location>
        <begin position="1"/>
        <end position="18"/>
    </location>
</feature>
<dbReference type="Gene3D" id="2.160.20.10">
    <property type="entry name" value="Single-stranded right-handed beta-helix, Pectin lyase-like"/>
    <property type="match status" value="1"/>
</dbReference>
<dbReference type="EMBL" id="BRXY01000432">
    <property type="protein sequence ID" value="GMH94581.1"/>
    <property type="molecule type" value="Genomic_DNA"/>
</dbReference>
<dbReference type="Proteomes" id="UP001165085">
    <property type="component" value="Unassembled WGS sequence"/>
</dbReference>
<reference evidence="3" key="1">
    <citation type="journal article" date="2023" name="Commun. Biol.">
        <title>Genome analysis of Parmales, the sister group of diatoms, reveals the evolutionary specialization of diatoms from phago-mixotrophs to photoautotrophs.</title>
        <authorList>
            <person name="Ban H."/>
            <person name="Sato S."/>
            <person name="Yoshikawa S."/>
            <person name="Yamada K."/>
            <person name="Nakamura Y."/>
            <person name="Ichinomiya M."/>
            <person name="Sato N."/>
            <person name="Blanc-Mathieu R."/>
            <person name="Endo H."/>
            <person name="Kuwata A."/>
            <person name="Ogata H."/>
        </authorList>
    </citation>
    <scope>NUCLEOTIDE SEQUENCE [LARGE SCALE GENOMIC DNA]</scope>
    <source>
        <strain evidence="3">NIES 3701</strain>
    </source>
</reference>
<evidence type="ECO:0000313" key="3">
    <source>
        <dbReference type="Proteomes" id="UP001165085"/>
    </source>
</evidence>
<feature type="chain" id="PRO_5040793164" evidence="1">
    <location>
        <begin position="19"/>
        <end position="599"/>
    </location>
</feature>
<dbReference type="SUPFAM" id="SSF51126">
    <property type="entry name" value="Pectin lyase-like"/>
    <property type="match status" value="1"/>
</dbReference>
<sequence>MRILSALALLSWSSVVRARGSPEPNPPTWPESVSVFTPDSDPAEIQKKVEAAFAMNGNDPADSSMCNNGQFSNERFAFMFTPGTYKTDVPVGFYTSVYGLGESPTDTNFVGGKGVYAENGCGWFQVGALDTFWRSAENFHTSSAFAWAVGTGMTWAVSQAAPLRNVKVDNDLLFFEYVTGDAAGYASGGWASGIEVGGTVSFGSQQQFAVRSSSASAFDMPVWNGVFAGVDGAPAPQCGSEGNPSISVESEVPLIAEKPFITYVEDGGKFNLVVPGVESDTSGVAKPMKNATVVPFESVYVTDPSDTAAIINAKLAEGLHIVVTPGVYELEDSLEIKQENQVVLGLGFATLIAPSSGRPCVKVGDVGGVRVAGLLLEAGPWETTGGMLQIGETGKFEGSAANPIVLSDVFARVGGPTTGVGPVDTMFNVQSGFTVVDNTWLWRADHTDGNGGDDVLVKNSDNPVKNGIVVNADDVFAYGLAAEHTTEDNVVWNGDRGTTFFYQAEIMYDYMEDEWPHSCYRIGEGVKDHKATGLGCYSYFRDHAGSCAHGVDTGGGNFNIDKAVSVWLNGVDGSSIKNVVNNDGLVAEAENPHQFYCSA</sequence>
<gene>
    <name evidence="2" type="ORF">TrST_g12632</name>
</gene>
<evidence type="ECO:0000313" key="2">
    <source>
        <dbReference type="EMBL" id="GMH94581.1"/>
    </source>
</evidence>
<keyword evidence="3" id="KW-1185">Reference proteome</keyword>
<keyword evidence="1" id="KW-0732">Signal</keyword>
<comment type="caution">
    <text evidence="2">The sequence shown here is derived from an EMBL/GenBank/DDBJ whole genome shotgun (WGS) entry which is preliminary data.</text>
</comment>
<dbReference type="AlphaFoldDB" id="A0A9W7BQF2"/>